<evidence type="ECO:0000256" key="4">
    <source>
        <dbReference type="ARBA" id="ARBA00022989"/>
    </source>
</evidence>
<dbReference type="AlphaFoldDB" id="A0A1E3GTS4"/>
<comment type="subcellular location">
    <subcellularLocation>
        <location evidence="1">Cell membrane</location>
        <topology evidence="1">Multi-pass membrane protein</topology>
    </subcellularLocation>
</comment>
<evidence type="ECO:0000313" key="9">
    <source>
        <dbReference type="Proteomes" id="UP000094379"/>
    </source>
</evidence>
<accession>A0A1E3GTS4</accession>
<protein>
    <submittedName>
        <fullName evidence="8">ABC-2 family transporter protein</fullName>
    </submittedName>
</protein>
<evidence type="ECO:0000313" key="8">
    <source>
        <dbReference type="EMBL" id="ODN67335.1"/>
    </source>
</evidence>
<reference evidence="8 9" key="1">
    <citation type="submission" date="2016-07" db="EMBL/GenBank/DDBJ databases">
        <title>Draft Genome Sequence of Methylophaga muralis Bur 1.</title>
        <authorList>
            <person name="Vasilenko O.V."/>
            <person name="Doronina N.V."/>
            <person name="Shmareva M.N."/>
            <person name="Tarlachkov S.V."/>
            <person name="Mustakhimov I."/>
            <person name="Trotsenko Y.A."/>
        </authorList>
    </citation>
    <scope>NUCLEOTIDE SEQUENCE [LARGE SCALE GENOMIC DNA]</scope>
    <source>
        <strain evidence="8 9">Bur 1</strain>
    </source>
</reference>
<dbReference type="GO" id="GO:0140359">
    <property type="term" value="F:ABC-type transporter activity"/>
    <property type="evidence" value="ECO:0007669"/>
    <property type="project" value="InterPro"/>
</dbReference>
<dbReference type="RefSeq" id="WP_069295574.1">
    <property type="nucleotide sequence ID" value="NZ_MCRI01000007.1"/>
</dbReference>
<sequence>MWCVARLEFSRLFLSPFAWVMLALVQFLLAYLFLSHIDYFAQIQGQISAIPGAPGVTELVIAPLLNNAALVLLMIAPFITMRAFADEHRNHSLPLLISAPLSASQIVFGKYIAYLGFFLLQLVLIALMPLSLIAGSAIDLYQLSAGMIGLVLLVASFVAAGIYLSSLTTQPIIAAVMTFCLLFLLWIIDFAAASASAGEVNWLGWLSLLGHFQPLLAGQISSVDLSFFVLFCVVFLLLTIRRLDAARLS</sequence>
<dbReference type="InterPro" id="IPR013525">
    <property type="entry name" value="ABC2_TM"/>
</dbReference>
<dbReference type="PANTHER" id="PTHR30294:SF29">
    <property type="entry name" value="MULTIDRUG ABC TRANSPORTER PERMEASE YBHS-RELATED"/>
    <property type="match status" value="1"/>
</dbReference>
<dbReference type="PATRIC" id="fig|291169.3.peg.1068"/>
<feature type="transmembrane region" description="Helical" evidence="6">
    <location>
        <begin position="111"/>
        <end position="134"/>
    </location>
</feature>
<dbReference type="Pfam" id="PF12698">
    <property type="entry name" value="ABC2_membrane_3"/>
    <property type="match status" value="1"/>
</dbReference>
<evidence type="ECO:0000256" key="3">
    <source>
        <dbReference type="ARBA" id="ARBA00022692"/>
    </source>
</evidence>
<dbReference type="GO" id="GO:0005886">
    <property type="term" value="C:plasma membrane"/>
    <property type="evidence" value="ECO:0007669"/>
    <property type="project" value="UniProtKB-SubCell"/>
</dbReference>
<feature type="transmembrane region" description="Helical" evidence="6">
    <location>
        <begin position="215"/>
        <end position="240"/>
    </location>
</feature>
<keyword evidence="5 6" id="KW-0472">Membrane</keyword>
<feature type="transmembrane region" description="Helical" evidence="6">
    <location>
        <begin position="64"/>
        <end position="85"/>
    </location>
</feature>
<keyword evidence="2" id="KW-1003">Cell membrane</keyword>
<keyword evidence="3 6" id="KW-0812">Transmembrane</keyword>
<dbReference type="STRING" id="291169.A9E74_01062"/>
<evidence type="ECO:0000256" key="1">
    <source>
        <dbReference type="ARBA" id="ARBA00004651"/>
    </source>
</evidence>
<dbReference type="InterPro" id="IPR051449">
    <property type="entry name" value="ABC-2_transporter_component"/>
</dbReference>
<evidence type="ECO:0000256" key="6">
    <source>
        <dbReference type="SAM" id="Phobius"/>
    </source>
</evidence>
<keyword evidence="4 6" id="KW-1133">Transmembrane helix</keyword>
<feature type="transmembrane region" description="Helical" evidence="6">
    <location>
        <begin position="12"/>
        <end position="34"/>
    </location>
</feature>
<dbReference type="PANTHER" id="PTHR30294">
    <property type="entry name" value="MEMBRANE COMPONENT OF ABC TRANSPORTER YHHJ-RELATED"/>
    <property type="match status" value="1"/>
</dbReference>
<feature type="transmembrane region" description="Helical" evidence="6">
    <location>
        <begin position="140"/>
        <end position="165"/>
    </location>
</feature>
<feature type="domain" description="ABC-2 type transporter transmembrane" evidence="7">
    <location>
        <begin position="68"/>
        <end position="227"/>
    </location>
</feature>
<feature type="transmembrane region" description="Helical" evidence="6">
    <location>
        <begin position="172"/>
        <end position="195"/>
    </location>
</feature>
<name>A0A1E3GTS4_9GAMM</name>
<evidence type="ECO:0000256" key="5">
    <source>
        <dbReference type="ARBA" id="ARBA00023136"/>
    </source>
</evidence>
<gene>
    <name evidence="8" type="ORF">A9E74_01062</name>
</gene>
<dbReference type="EMBL" id="MCRI01000007">
    <property type="protein sequence ID" value="ODN67335.1"/>
    <property type="molecule type" value="Genomic_DNA"/>
</dbReference>
<comment type="caution">
    <text evidence="8">The sequence shown here is derived from an EMBL/GenBank/DDBJ whole genome shotgun (WGS) entry which is preliminary data.</text>
</comment>
<organism evidence="8 9">
    <name type="scientific">Methylophaga muralis</name>
    <dbReference type="NCBI Taxonomy" id="291169"/>
    <lineage>
        <taxon>Bacteria</taxon>
        <taxon>Pseudomonadati</taxon>
        <taxon>Pseudomonadota</taxon>
        <taxon>Gammaproteobacteria</taxon>
        <taxon>Thiotrichales</taxon>
        <taxon>Piscirickettsiaceae</taxon>
        <taxon>Methylophaga</taxon>
    </lineage>
</organism>
<proteinExistence type="predicted"/>
<keyword evidence="9" id="KW-1185">Reference proteome</keyword>
<evidence type="ECO:0000259" key="7">
    <source>
        <dbReference type="Pfam" id="PF12698"/>
    </source>
</evidence>
<dbReference type="Proteomes" id="UP000094379">
    <property type="component" value="Unassembled WGS sequence"/>
</dbReference>
<evidence type="ECO:0000256" key="2">
    <source>
        <dbReference type="ARBA" id="ARBA00022475"/>
    </source>
</evidence>